<feature type="transmembrane region" description="Helical" evidence="1">
    <location>
        <begin position="112"/>
        <end position="136"/>
    </location>
</feature>
<dbReference type="AlphaFoldDB" id="A0A1W1XEV0"/>
<protein>
    <recommendedName>
        <fullName evidence="4">TIGR04086 family membrane protein</fullName>
    </recommendedName>
</protein>
<name>A0A1W1XEV0_9BACT</name>
<sequence>MKERGRAVMEMLWRISSHWSVRWVHAVVVGTVGTLLVIFFLNGMLSVETLPGCLPWVVAFNGAMAAFMLVDRTGGQLKHPRQWSVAAGAAVGALSHVLANTLFAYLHGMPLLGTRSALVCVAVAALSGLGGGVLAIKAKAAR</sequence>
<keyword evidence="1" id="KW-0472">Membrane</keyword>
<proteinExistence type="predicted"/>
<evidence type="ECO:0000313" key="3">
    <source>
        <dbReference type="Proteomes" id="UP000192783"/>
    </source>
</evidence>
<keyword evidence="1" id="KW-1133">Transmembrane helix</keyword>
<dbReference type="RefSeq" id="WP_084057202.1">
    <property type="nucleotide sequence ID" value="NZ_FWXF01000006.1"/>
</dbReference>
<keyword evidence="3" id="KW-1185">Reference proteome</keyword>
<reference evidence="2 3" key="1">
    <citation type="submission" date="2017-04" db="EMBL/GenBank/DDBJ databases">
        <authorList>
            <person name="Afonso C.L."/>
            <person name="Miller P.J."/>
            <person name="Scott M.A."/>
            <person name="Spackman E."/>
            <person name="Goraichik I."/>
            <person name="Dimitrov K.M."/>
            <person name="Suarez D.L."/>
            <person name="Swayne D.E."/>
        </authorList>
    </citation>
    <scope>NUCLEOTIDE SEQUENCE [LARGE SCALE GENOMIC DNA]</scope>
    <source>
        <strain evidence="2 3">DSM 13146</strain>
    </source>
</reference>
<keyword evidence="1" id="KW-0812">Transmembrane</keyword>
<dbReference type="Proteomes" id="UP000192783">
    <property type="component" value="Unassembled WGS sequence"/>
</dbReference>
<gene>
    <name evidence="2" type="ORF">SAMN02746041_01440</name>
</gene>
<dbReference type="EMBL" id="FWXF01000006">
    <property type="protein sequence ID" value="SMC22426.1"/>
    <property type="molecule type" value="Genomic_DNA"/>
</dbReference>
<evidence type="ECO:0000256" key="1">
    <source>
        <dbReference type="SAM" id="Phobius"/>
    </source>
</evidence>
<feature type="transmembrane region" description="Helical" evidence="1">
    <location>
        <begin position="21"/>
        <end position="41"/>
    </location>
</feature>
<evidence type="ECO:0008006" key="4">
    <source>
        <dbReference type="Google" id="ProtNLM"/>
    </source>
</evidence>
<feature type="transmembrane region" description="Helical" evidence="1">
    <location>
        <begin position="53"/>
        <end position="71"/>
    </location>
</feature>
<dbReference type="STRING" id="1121390.SAMN02746041_01440"/>
<organism evidence="2 3">
    <name type="scientific">Desulfacinum hydrothermale DSM 13146</name>
    <dbReference type="NCBI Taxonomy" id="1121390"/>
    <lineage>
        <taxon>Bacteria</taxon>
        <taxon>Pseudomonadati</taxon>
        <taxon>Thermodesulfobacteriota</taxon>
        <taxon>Syntrophobacteria</taxon>
        <taxon>Syntrophobacterales</taxon>
        <taxon>Syntrophobacteraceae</taxon>
        <taxon>Desulfacinum</taxon>
    </lineage>
</organism>
<evidence type="ECO:0000313" key="2">
    <source>
        <dbReference type="EMBL" id="SMC22426.1"/>
    </source>
</evidence>
<accession>A0A1W1XEV0</accession>
<feature type="transmembrane region" description="Helical" evidence="1">
    <location>
        <begin position="83"/>
        <end position="106"/>
    </location>
</feature>